<dbReference type="GO" id="GO:0004674">
    <property type="term" value="F:protein serine/threonine kinase activity"/>
    <property type="evidence" value="ECO:0007669"/>
    <property type="project" value="UniProtKB-KW"/>
</dbReference>
<dbReference type="Proteomes" id="UP000029964">
    <property type="component" value="Unassembled WGS sequence"/>
</dbReference>
<keyword evidence="3" id="KW-0808">Transferase</keyword>
<organism evidence="11 12">
    <name type="scientific">Hapsidospora chrysogenum (strain ATCC 11550 / CBS 779.69 / DSM 880 / IAM 14645 / JCM 23072 / IMI 49137)</name>
    <name type="common">Acremonium chrysogenum</name>
    <dbReference type="NCBI Taxonomy" id="857340"/>
    <lineage>
        <taxon>Eukaryota</taxon>
        <taxon>Fungi</taxon>
        <taxon>Dikarya</taxon>
        <taxon>Ascomycota</taxon>
        <taxon>Pezizomycotina</taxon>
        <taxon>Sordariomycetes</taxon>
        <taxon>Hypocreomycetidae</taxon>
        <taxon>Hypocreales</taxon>
        <taxon>Bionectriaceae</taxon>
        <taxon>Hapsidospora</taxon>
    </lineage>
</organism>
<evidence type="ECO:0000256" key="4">
    <source>
        <dbReference type="ARBA" id="ARBA00022741"/>
    </source>
</evidence>
<evidence type="ECO:0000256" key="2">
    <source>
        <dbReference type="ARBA" id="ARBA00022527"/>
    </source>
</evidence>
<dbReference type="SMART" id="SM00220">
    <property type="entry name" value="S_TKc"/>
    <property type="match status" value="1"/>
</dbReference>
<dbReference type="GO" id="GO:0000245">
    <property type="term" value="P:spliceosomal complex assembly"/>
    <property type="evidence" value="ECO:0007669"/>
    <property type="project" value="TreeGrafter"/>
</dbReference>
<dbReference type="HOGENOM" id="CLU_000288_81_13_1"/>
<evidence type="ECO:0000313" key="12">
    <source>
        <dbReference type="Proteomes" id="UP000029964"/>
    </source>
</evidence>
<keyword evidence="2" id="KW-0723">Serine/threonine-protein kinase</keyword>
<dbReference type="OrthoDB" id="5979581at2759"/>
<dbReference type="Gene3D" id="3.30.200.20">
    <property type="entry name" value="Phosphorylase Kinase, domain 1"/>
    <property type="match status" value="1"/>
</dbReference>
<evidence type="ECO:0000256" key="7">
    <source>
        <dbReference type="ARBA" id="ARBA00047899"/>
    </source>
</evidence>
<feature type="domain" description="Protein kinase" evidence="10">
    <location>
        <begin position="76"/>
        <end position="352"/>
    </location>
</feature>
<dbReference type="SUPFAM" id="SSF56112">
    <property type="entry name" value="Protein kinase-like (PK-like)"/>
    <property type="match status" value="1"/>
</dbReference>
<evidence type="ECO:0000256" key="6">
    <source>
        <dbReference type="ARBA" id="ARBA00022840"/>
    </source>
</evidence>
<dbReference type="InterPro" id="IPR000719">
    <property type="entry name" value="Prot_kinase_dom"/>
</dbReference>
<evidence type="ECO:0000256" key="9">
    <source>
        <dbReference type="SAM" id="MobiDB-lite"/>
    </source>
</evidence>
<sequence length="352" mass="39681">MYLSSSARRAAAPARLLIPKRWCCPSRPFWSLESQKDPPTRQPTRTRKVNEERLKKYFPKGLLPVRLGDEFHQGRYKVVNKLGHGRNSTTWLAWDARSVMTSPTSLTYLTSAANGGLYRTQEHVALKIRAARSSEESTERETMEHITRKSGDVDAGPGSQHVLTIIDSFEHDGEQGKHVCLVLKAMGPVVSEYRWLFPQKRIPIPIVKRITRQLLEALVFLHDRYDPNANSAAIIPQNILVGTPRIDKMFRETPSERLAPRVARAPRVPISPHSKDFRLPSEKFSSGYEDLQAATDISVRLADFGLACVKDKSPSAMPSSVVRIPEVVLNAPWNHKVDIWNIGLLVSQPLSR</sequence>
<keyword evidence="12" id="KW-1185">Reference proteome</keyword>
<dbReference type="PROSITE" id="PS50011">
    <property type="entry name" value="PROTEIN_KINASE_DOM"/>
    <property type="match status" value="1"/>
</dbReference>
<dbReference type="GO" id="GO:0005524">
    <property type="term" value="F:ATP binding"/>
    <property type="evidence" value="ECO:0007669"/>
    <property type="project" value="UniProtKB-KW"/>
</dbReference>
<evidence type="ECO:0000259" key="10">
    <source>
        <dbReference type="PROSITE" id="PS50011"/>
    </source>
</evidence>
<gene>
    <name evidence="11" type="ORF">ACRE_020990</name>
</gene>
<dbReference type="InterPro" id="IPR051334">
    <property type="entry name" value="SRPK"/>
</dbReference>
<dbReference type="GO" id="GO:0005634">
    <property type="term" value="C:nucleus"/>
    <property type="evidence" value="ECO:0007669"/>
    <property type="project" value="TreeGrafter"/>
</dbReference>
<evidence type="ECO:0000256" key="5">
    <source>
        <dbReference type="ARBA" id="ARBA00022777"/>
    </source>
</evidence>
<dbReference type="GO" id="GO:0005737">
    <property type="term" value="C:cytoplasm"/>
    <property type="evidence" value="ECO:0007669"/>
    <property type="project" value="TreeGrafter"/>
</dbReference>
<dbReference type="EMBL" id="JPKY01000013">
    <property type="protein sequence ID" value="KFH47032.1"/>
    <property type="molecule type" value="Genomic_DNA"/>
</dbReference>
<feature type="compositionally biased region" description="Basic and acidic residues" evidence="9">
    <location>
        <begin position="133"/>
        <end position="152"/>
    </location>
</feature>
<dbReference type="Gene3D" id="1.10.510.10">
    <property type="entry name" value="Transferase(Phosphotransferase) domain 1"/>
    <property type="match status" value="1"/>
</dbReference>
<dbReference type="PANTHER" id="PTHR47634:SF9">
    <property type="entry name" value="PROTEIN KINASE DOMAIN-CONTAINING PROTEIN-RELATED"/>
    <property type="match status" value="1"/>
</dbReference>
<comment type="catalytic activity">
    <reaction evidence="7">
        <text>L-threonyl-[protein] + ATP = O-phospho-L-threonyl-[protein] + ADP + H(+)</text>
        <dbReference type="Rhea" id="RHEA:46608"/>
        <dbReference type="Rhea" id="RHEA-COMP:11060"/>
        <dbReference type="Rhea" id="RHEA-COMP:11605"/>
        <dbReference type="ChEBI" id="CHEBI:15378"/>
        <dbReference type="ChEBI" id="CHEBI:30013"/>
        <dbReference type="ChEBI" id="CHEBI:30616"/>
        <dbReference type="ChEBI" id="CHEBI:61977"/>
        <dbReference type="ChEBI" id="CHEBI:456216"/>
        <dbReference type="EC" id="2.7.11.1"/>
    </reaction>
</comment>
<proteinExistence type="predicted"/>
<comment type="caution">
    <text evidence="11">The sequence shown here is derived from an EMBL/GenBank/DDBJ whole genome shotgun (WGS) entry which is preliminary data.</text>
</comment>
<feature type="region of interest" description="Disordered" evidence="9">
    <location>
        <begin position="133"/>
        <end position="155"/>
    </location>
</feature>
<dbReference type="InterPro" id="IPR011009">
    <property type="entry name" value="Kinase-like_dom_sf"/>
</dbReference>
<name>A0A086TCF0_HAPC1</name>
<keyword evidence="5 11" id="KW-0418">Kinase</keyword>
<comment type="catalytic activity">
    <reaction evidence="8">
        <text>L-seryl-[protein] + ATP = O-phospho-L-seryl-[protein] + ADP + H(+)</text>
        <dbReference type="Rhea" id="RHEA:17989"/>
        <dbReference type="Rhea" id="RHEA-COMP:9863"/>
        <dbReference type="Rhea" id="RHEA-COMP:11604"/>
        <dbReference type="ChEBI" id="CHEBI:15378"/>
        <dbReference type="ChEBI" id="CHEBI:29999"/>
        <dbReference type="ChEBI" id="CHEBI:30616"/>
        <dbReference type="ChEBI" id="CHEBI:83421"/>
        <dbReference type="ChEBI" id="CHEBI:456216"/>
        <dbReference type="EC" id="2.7.11.1"/>
    </reaction>
</comment>
<dbReference type="AlphaFoldDB" id="A0A086TCF0"/>
<evidence type="ECO:0000256" key="3">
    <source>
        <dbReference type="ARBA" id="ARBA00022679"/>
    </source>
</evidence>
<keyword evidence="4" id="KW-0547">Nucleotide-binding</keyword>
<protein>
    <recommendedName>
        <fullName evidence="1">non-specific serine/threonine protein kinase</fullName>
        <ecNumber evidence="1">2.7.11.1</ecNumber>
    </recommendedName>
</protein>
<keyword evidence="6" id="KW-0067">ATP-binding</keyword>
<evidence type="ECO:0000256" key="1">
    <source>
        <dbReference type="ARBA" id="ARBA00012513"/>
    </source>
</evidence>
<dbReference type="STRING" id="857340.A0A086TCF0"/>
<evidence type="ECO:0000313" key="11">
    <source>
        <dbReference type="EMBL" id="KFH47032.1"/>
    </source>
</evidence>
<accession>A0A086TCF0</accession>
<dbReference type="PANTHER" id="PTHR47634">
    <property type="entry name" value="PROTEIN KINASE DOMAIN-CONTAINING PROTEIN-RELATED"/>
    <property type="match status" value="1"/>
</dbReference>
<dbReference type="EC" id="2.7.11.1" evidence="1"/>
<dbReference type="GO" id="GO:0050684">
    <property type="term" value="P:regulation of mRNA processing"/>
    <property type="evidence" value="ECO:0007669"/>
    <property type="project" value="TreeGrafter"/>
</dbReference>
<evidence type="ECO:0000256" key="8">
    <source>
        <dbReference type="ARBA" id="ARBA00048679"/>
    </source>
</evidence>
<reference evidence="12" key="1">
    <citation type="journal article" date="2014" name="Genome Announc.">
        <title>Genome sequence and annotation of Acremonium chrysogenum, producer of the beta-lactam antibiotic cephalosporin C.</title>
        <authorList>
            <person name="Terfehr D."/>
            <person name="Dahlmann T.A."/>
            <person name="Specht T."/>
            <person name="Zadra I."/>
            <person name="Kuernsteiner H."/>
            <person name="Kueck U."/>
        </authorList>
    </citation>
    <scope>NUCLEOTIDE SEQUENCE [LARGE SCALE GENOMIC DNA]</scope>
    <source>
        <strain evidence="12">ATCC 11550 / CBS 779.69 / DSM 880 / IAM 14645 / JCM 23072 / IMI 49137</strain>
    </source>
</reference>